<dbReference type="AlphaFoldDB" id="A0A2Z4LSC4"/>
<dbReference type="Gene3D" id="2.40.50.90">
    <property type="match status" value="1"/>
</dbReference>
<dbReference type="SMART" id="SM00318">
    <property type="entry name" value="SNc"/>
    <property type="match status" value="1"/>
</dbReference>
<keyword evidence="2" id="KW-0255">Endonuclease</keyword>
<dbReference type="PROSITE" id="PS01123">
    <property type="entry name" value="TNASE_1"/>
    <property type="match status" value="1"/>
</dbReference>
<organism evidence="6 7">
    <name type="scientific">Flagellimonas maritima</name>
    <dbReference type="NCBI Taxonomy" id="1383885"/>
    <lineage>
        <taxon>Bacteria</taxon>
        <taxon>Pseudomonadati</taxon>
        <taxon>Bacteroidota</taxon>
        <taxon>Flavobacteriia</taxon>
        <taxon>Flavobacteriales</taxon>
        <taxon>Flavobacteriaceae</taxon>
        <taxon>Flagellimonas</taxon>
    </lineage>
</organism>
<evidence type="ECO:0000313" key="7">
    <source>
        <dbReference type="Proteomes" id="UP000248536"/>
    </source>
</evidence>
<feature type="domain" description="TNase-like" evidence="5">
    <location>
        <begin position="16"/>
        <end position="138"/>
    </location>
</feature>
<dbReference type="PANTHER" id="PTHR12302">
    <property type="entry name" value="EBNA2 BINDING PROTEIN P100"/>
    <property type="match status" value="1"/>
</dbReference>
<keyword evidence="1" id="KW-0540">Nuclease</keyword>
<feature type="chain" id="PRO_5016295311" evidence="4">
    <location>
        <begin position="17"/>
        <end position="151"/>
    </location>
</feature>
<keyword evidence="3 6" id="KW-0378">Hydrolase</keyword>
<protein>
    <submittedName>
        <fullName evidence="6">Micrococcal nuclease</fullName>
        <ecNumber evidence="6">3.1.31.1</ecNumber>
    </submittedName>
</protein>
<evidence type="ECO:0000256" key="1">
    <source>
        <dbReference type="ARBA" id="ARBA00022722"/>
    </source>
</evidence>
<dbReference type="GO" id="GO:1990599">
    <property type="term" value="F:3' overhang single-stranded DNA endodeoxyribonuclease activity"/>
    <property type="evidence" value="ECO:0007669"/>
    <property type="project" value="UniProtKB-EC"/>
</dbReference>
<proteinExistence type="predicted"/>
<dbReference type="EC" id="3.1.31.1" evidence="6"/>
<reference evidence="6 7" key="1">
    <citation type="submission" date="2018-06" db="EMBL/GenBank/DDBJ databases">
        <title>Spongiibacterium sp. HME9304 Genome sequencing and assembly.</title>
        <authorList>
            <person name="Kang H."/>
            <person name="Kim H."/>
            <person name="Joh K."/>
        </authorList>
    </citation>
    <scope>NUCLEOTIDE SEQUENCE [LARGE SCALE GENOMIC DNA]</scope>
    <source>
        <strain evidence="6 7">HME9304</strain>
    </source>
</reference>
<dbReference type="PANTHER" id="PTHR12302:SF3">
    <property type="entry name" value="SERINE_THREONINE-PROTEIN KINASE 31"/>
    <property type="match status" value="1"/>
</dbReference>
<evidence type="ECO:0000313" key="6">
    <source>
        <dbReference type="EMBL" id="AWX44795.1"/>
    </source>
</evidence>
<dbReference type="PROSITE" id="PS50830">
    <property type="entry name" value="TNASE_3"/>
    <property type="match status" value="1"/>
</dbReference>
<evidence type="ECO:0000259" key="5">
    <source>
        <dbReference type="PROSITE" id="PS50830"/>
    </source>
</evidence>
<accession>A0A2Z4LSC4</accession>
<dbReference type="Pfam" id="PF00565">
    <property type="entry name" value="SNase"/>
    <property type="match status" value="1"/>
</dbReference>
<evidence type="ECO:0000256" key="4">
    <source>
        <dbReference type="SAM" id="SignalP"/>
    </source>
</evidence>
<dbReference type="InterPro" id="IPR035437">
    <property type="entry name" value="SNase_OB-fold_sf"/>
</dbReference>
<evidence type="ECO:0000256" key="2">
    <source>
        <dbReference type="ARBA" id="ARBA00022759"/>
    </source>
</evidence>
<dbReference type="InterPro" id="IPR016071">
    <property type="entry name" value="Staphylococal_nuclease_OB-fold"/>
</dbReference>
<feature type="signal peptide" evidence="4">
    <location>
        <begin position="1"/>
        <end position="16"/>
    </location>
</feature>
<gene>
    <name evidence="6" type="ORF">HME9304_01800</name>
</gene>
<dbReference type="KEGG" id="spon:HME9304_01800"/>
<dbReference type="RefSeq" id="WP_239023219.1">
    <property type="nucleotide sequence ID" value="NZ_CP030104.1"/>
</dbReference>
<dbReference type="EMBL" id="CP030104">
    <property type="protein sequence ID" value="AWX44795.1"/>
    <property type="molecule type" value="Genomic_DNA"/>
</dbReference>
<name>A0A2Z4LSC4_9FLAO</name>
<keyword evidence="7" id="KW-1185">Reference proteome</keyword>
<evidence type="ECO:0000256" key="3">
    <source>
        <dbReference type="ARBA" id="ARBA00022801"/>
    </source>
</evidence>
<sequence length="151" mass="17590">MRNLIFFLLAPMLVFAQIEGKVVKVKDGDTVVVLDQDKRTHTIRVADIDCPEYAQPYSKVAKKFTSDEIYFKEVMVISKGKDRYGRTIGFIRYGEGKDLSRELLKCGYAWHYKKYSKDKSLADIEVEAKERGLGLWQDTAPVPPWEWRRNH</sequence>
<dbReference type="GO" id="GO:0003676">
    <property type="term" value="F:nucleic acid binding"/>
    <property type="evidence" value="ECO:0007669"/>
    <property type="project" value="InterPro"/>
</dbReference>
<dbReference type="SUPFAM" id="SSF50199">
    <property type="entry name" value="Staphylococcal nuclease"/>
    <property type="match status" value="1"/>
</dbReference>
<keyword evidence="4" id="KW-0732">Signal</keyword>
<dbReference type="InterPro" id="IPR002071">
    <property type="entry name" value="Thermonucl_AS"/>
</dbReference>
<dbReference type="Proteomes" id="UP000248536">
    <property type="component" value="Chromosome"/>
</dbReference>